<dbReference type="PANTHER" id="PTHR35606">
    <property type="entry name" value="CELLULOSE-BINDING FAMILY II PROTEIN"/>
    <property type="match status" value="1"/>
</dbReference>
<dbReference type="SUPFAM" id="SSF55486">
    <property type="entry name" value="Metalloproteases ('zincins'), catalytic domain"/>
    <property type="match status" value="1"/>
</dbReference>
<dbReference type="SMART" id="SM00236">
    <property type="entry name" value="fCBD"/>
    <property type="match status" value="1"/>
</dbReference>
<sequence length="383" mass="41270">MKFLSTSTLLAAGLLQLTSASDLRDESGDVWKSLLGSSGVEKRQSTWAPPSNLVKPLQEVWDHEMNTYNNGNALGFKNYGYDILMAANGTINFCVRWDSKATLSAAQRTAIISSLQKNVLKWTDQLTGFMGWPYTTIPVKVTGWATTAPSLFQSLSASEKVYTTVDSEGIAECDPRCGRFFHQDGNYGQCPGGAEARYDMSLWLTAGMEGGAGGDWGQRVGSEYFLGALDNPHIWLHEFGHTLALDDFYDWTPTGITNFIMLAGSSLTVTDFDIWMMRDWWRNLASRYKLAAAAVKPVTSSSTAPKATSTSTKVNIVVPATTTSSVKATTTSKAPVTATTAPAAGAALAAKYAQCGGEGWKGATACVVGSTCVVNNQWYSQCI</sequence>
<dbReference type="PANTHER" id="PTHR35606:SF4">
    <property type="entry name" value="CELLULOSE-BINDING FAMILY II PROTEIN"/>
    <property type="match status" value="1"/>
</dbReference>
<evidence type="ECO:0000313" key="5">
    <source>
        <dbReference type="Proteomes" id="UP000664132"/>
    </source>
</evidence>
<proteinExistence type="predicted"/>
<dbReference type="SUPFAM" id="SSF57180">
    <property type="entry name" value="Cellulose-binding domain"/>
    <property type="match status" value="1"/>
</dbReference>
<organism evidence="4 5">
    <name type="scientific">Cadophora malorum</name>
    <dbReference type="NCBI Taxonomy" id="108018"/>
    <lineage>
        <taxon>Eukaryota</taxon>
        <taxon>Fungi</taxon>
        <taxon>Dikarya</taxon>
        <taxon>Ascomycota</taxon>
        <taxon>Pezizomycotina</taxon>
        <taxon>Leotiomycetes</taxon>
        <taxon>Helotiales</taxon>
        <taxon>Ploettnerulaceae</taxon>
        <taxon>Cadophora</taxon>
    </lineage>
</organism>
<keyword evidence="1 2" id="KW-0732">Signal</keyword>
<feature type="chain" id="PRO_5034053956" description="CBM1 domain-containing protein" evidence="2">
    <location>
        <begin position="21"/>
        <end position="383"/>
    </location>
</feature>
<dbReference type="Proteomes" id="UP000664132">
    <property type="component" value="Unassembled WGS sequence"/>
</dbReference>
<dbReference type="EMBL" id="JAFJYH010000352">
    <property type="protein sequence ID" value="KAG4412809.1"/>
    <property type="molecule type" value="Genomic_DNA"/>
</dbReference>
<dbReference type="GO" id="GO:0005576">
    <property type="term" value="C:extracellular region"/>
    <property type="evidence" value="ECO:0007669"/>
    <property type="project" value="InterPro"/>
</dbReference>
<name>A0A8H7T3I7_9HELO</name>
<evidence type="ECO:0000313" key="4">
    <source>
        <dbReference type="EMBL" id="KAG4412809.1"/>
    </source>
</evidence>
<evidence type="ECO:0000256" key="1">
    <source>
        <dbReference type="ARBA" id="ARBA00022729"/>
    </source>
</evidence>
<accession>A0A8H7T3I7</accession>
<dbReference type="OrthoDB" id="94998at2759"/>
<protein>
    <recommendedName>
        <fullName evidence="3">CBM1 domain-containing protein</fullName>
    </recommendedName>
</protein>
<gene>
    <name evidence="4" type="ORF">IFR04_014044</name>
</gene>
<reference evidence="4" key="1">
    <citation type="submission" date="2021-02" db="EMBL/GenBank/DDBJ databases">
        <title>Genome sequence Cadophora malorum strain M34.</title>
        <authorList>
            <person name="Stefanovic E."/>
            <person name="Vu D."/>
            <person name="Scully C."/>
            <person name="Dijksterhuis J."/>
            <person name="Roader J."/>
            <person name="Houbraken J."/>
        </authorList>
    </citation>
    <scope>NUCLEOTIDE SEQUENCE</scope>
    <source>
        <strain evidence="4">M34</strain>
    </source>
</reference>
<dbReference type="GO" id="GO:0030248">
    <property type="term" value="F:cellulose binding"/>
    <property type="evidence" value="ECO:0007669"/>
    <property type="project" value="InterPro"/>
</dbReference>
<dbReference type="InterPro" id="IPR000254">
    <property type="entry name" value="CBD"/>
</dbReference>
<dbReference type="Pfam" id="PF00734">
    <property type="entry name" value="CBM_1"/>
    <property type="match status" value="1"/>
</dbReference>
<dbReference type="PROSITE" id="PS00562">
    <property type="entry name" value="CBM1_1"/>
    <property type="match status" value="1"/>
</dbReference>
<keyword evidence="5" id="KW-1185">Reference proteome</keyword>
<feature type="signal peptide" evidence="2">
    <location>
        <begin position="1"/>
        <end position="20"/>
    </location>
</feature>
<dbReference type="PROSITE" id="PS51164">
    <property type="entry name" value="CBM1_2"/>
    <property type="match status" value="1"/>
</dbReference>
<evidence type="ECO:0000256" key="2">
    <source>
        <dbReference type="SAM" id="SignalP"/>
    </source>
</evidence>
<dbReference type="AlphaFoldDB" id="A0A8H7T3I7"/>
<evidence type="ECO:0000259" key="3">
    <source>
        <dbReference type="PROSITE" id="PS51164"/>
    </source>
</evidence>
<dbReference type="InterPro" id="IPR035971">
    <property type="entry name" value="CBD_sf"/>
</dbReference>
<dbReference type="GO" id="GO:0005975">
    <property type="term" value="P:carbohydrate metabolic process"/>
    <property type="evidence" value="ECO:0007669"/>
    <property type="project" value="InterPro"/>
</dbReference>
<feature type="domain" description="CBM1" evidence="3">
    <location>
        <begin position="347"/>
        <end position="383"/>
    </location>
</feature>
<comment type="caution">
    <text evidence="4">The sequence shown here is derived from an EMBL/GenBank/DDBJ whole genome shotgun (WGS) entry which is preliminary data.</text>
</comment>